<evidence type="ECO:0000256" key="2">
    <source>
        <dbReference type="PIRSR" id="PIRSR613078-2"/>
    </source>
</evidence>
<dbReference type="SUPFAM" id="SSF53254">
    <property type="entry name" value="Phosphoglycerate mutase-like"/>
    <property type="match status" value="1"/>
</dbReference>
<comment type="caution">
    <text evidence="3">The sequence shown here is derived from an EMBL/GenBank/DDBJ whole genome shotgun (WGS) entry which is preliminary data.</text>
</comment>
<evidence type="ECO:0000313" key="4">
    <source>
        <dbReference type="Proteomes" id="UP000450012"/>
    </source>
</evidence>
<sequence>MTDTTILLIRHGETAWNAVRRLQGHIDIPLNQEGERQAAALARALAADKLDAIVSSDLQRAMQTAQAVAALHAGLGLQTDAQLRERAYGVFEGMLYQDIQQQYPDDFARWQARDVEAVMPAGDRVAESFHQFYDRAIAGLRAVAARHVGQTVAVVAHGGVLECAYREARGIQLDSPRDFQVKNASINRFTISEGKLVLDSWGEVGHLALAAMDDVI</sequence>
<dbReference type="PANTHER" id="PTHR48100:SF44">
    <property type="entry name" value="PHOSPHATASE C1620.13-RELATED"/>
    <property type="match status" value="1"/>
</dbReference>
<dbReference type="InterPro" id="IPR013078">
    <property type="entry name" value="His_Pase_superF_clade-1"/>
</dbReference>
<dbReference type="RefSeq" id="WP_161012576.1">
    <property type="nucleotide sequence ID" value="NZ_WWCK01000001.1"/>
</dbReference>
<dbReference type="InterPro" id="IPR029033">
    <property type="entry name" value="His_PPase_superfam"/>
</dbReference>
<dbReference type="InterPro" id="IPR001345">
    <property type="entry name" value="PG/BPGM_mutase_AS"/>
</dbReference>
<dbReference type="PANTHER" id="PTHR48100">
    <property type="entry name" value="BROAD-SPECIFICITY PHOSPHATASE YOR283W-RELATED"/>
    <property type="match status" value="1"/>
</dbReference>
<dbReference type="AlphaFoldDB" id="A0A7X4GP19"/>
<gene>
    <name evidence="3" type="ORF">GTP45_04085</name>
</gene>
<dbReference type="GO" id="GO:0016791">
    <property type="term" value="F:phosphatase activity"/>
    <property type="evidence" value="ECO:0007669"/>
    <property type="project" value="TreeGrafter"/>
</dbReference>
<dbReference type="SMART" id="SM00855">
    <property type="entry name" value="PGAM"/>
    <property type="match status" value="1"/>
</dbReference>
<accession>A0A7X4GP19</accession>
<dbReference type="Proteomes" id="UP000450012">
    <property type="component" value="Unassembled WGS sequence"/>
</dbReference>
<reference evidence="3 4" key="1">
    <citation type="submission" date="2019-12" db="EMBL/GenBank/DDBJ databases">
        <title>Novel species isolated from a subtropical stream in China.</title>
        <authorList>
            <person name="Lu H."/>
        </authorList>
    </citation>
    <scope>NUCLEOTIDE SEQUENCE [LARGE SCALE GENOMIC DNA]</scope>
    <source>
        <strain evidence="3 4">FT55W</strain>
    </source>
</reference>
<proteinExistence type="predicted"/>
<protein>
    <submittedName>
        <fullName evidence="3">Histidine phosphatase family protein</fullName>
    </submittedName>
</protein>
<dbReference type="Gene3D" id="3.40.50.1240">
    <property type="entry name" value="Phosphoglycerate mutase-like"/>
    <property type="match status" value="1"/>
</dbReference>
<feature type="binding site" evidence="2">
    <location>
        <begin position="10"/>
        <end position="17"/>
    </location>
    <ligand>
        <name>substrate</name>
    </ligand>
</feature>
<dbReference type="Pfam" id="PF00300">
    <property type="entry name" value="His_Phos_1"/>
    <property type="match status" value="1"/>
</dbReference>
<dbReference type="CDD" id="cd07067">
    <property type="entry name" value="HP_PGM_like"/>
    <property type="match status" value="1"/>
</dbReference>
<feature type="active site" description="Proton donor/acceptor" evidence="1">
    <location>
        <position position="85"/>
    </location>
</feature>
<name>A0A7X4GP19_9BURK</name>
<dbReference type="PROSITE" id="PS00175">
    <property type="entry name" value="PG_MUTASE"/>
    <property type="match status" value="1"/>
</dbReference>
<evidence type="ECO:0000256" key="1">
    <source>
        <dbReference type="PIRSR" id="PIRSR613078-1"/>
    </source>
</evidence>
<dbReference type="InterPro" id="IPR050275">
    <property type="entry name" value="PGM_Phosphatase"/>
</dbReference>
<dbReference type="EMBL" id="WWCK01000001">
    <property type="protein sequence ID" value="MYM66017.1"/>
    <property type="molecule type" value="Genomic_DNA"/>
</dbReference>
<feature type="active site" description="Tele-phosphohistidine intermediate" evidence="1">
    <location>
        <position position="11"/>
    </location>
</feature>
<keyword evidence="4" id="KW-1185">Reference proteome</keyword>
<organism evidence="3 4">
    <name type="scientific">Duganella rivi</name>
    <dbReference type="NCBI Taxonomy" id="2666083"/>
    <lineage>
        <taxon>Bacteria</taxon>
        <taxon>Pseudomonadati</taxon>
        <taxon>Pseudomonadota</taxon>
        <taxon>Betaproteobacteria</taxon>
        <taxon>Burkholderiales</taxon>
        <taxon>Oxalobacteraceae</taxon>
        <taxon>Telluria group</taxon>
        <taxon>Duganella</taxon>
    </lineage>
</organism>
<dbReference type="GO" id="GO:0005829">
    <property type="term" value="C:cytosol"/>
    <property type="evidence" value="ECO:0007669"/>
    <property type="project" value="TreeGrafter"/>
</dbReference>
<evidence type="ECO:0000313" key="3">
    <source>
        <dbReference type="EMBL" id="MYM66017.1"/>
    </source>
</evidence>
<feature type="binding site" evidence="2">
    <location>
        <position position="60"/>
    </location>
    <ligand>
        <name>substrate</name>
    </ligand>
</feature>
<feature type="binding site" evidence="2">
    <location>
        <begin position="85"/>
        <end position="88"/>
    </location>
    <ligand>
        <name>substrate</name>
    </ligand>
</feature>